<protein>
    <submittedName>
        <fullName evidence="2">Ovule protein</fullName>
    </submittedName>
</protein>
<accession>A0A1I7W5Y5</accession>
<organism evidence="1 2">
    <name type="scientific">Heterorhabditis bacteriophora</name>
    <name type="common">Entomopathogenic nematode worm</name>
    <dbReference type="NCBI Taxonomy" id="37862"/>
    <lineage>
        <taxon>Eukaryota</taxon>
        <taxon>Metazoa</taxon>
        <taxon>Ecdysozoa</taxon>
        <taxon>Nematoda</taxon>
        <taxon>Chromadorea</taxon>
        <taxon>Rhabditida</taxon>
        <taxon>Rhabditina</taxon>
        <taxon>Rhabditomorpha</taxon>
        <taxon>Strongyloidea</taxon>
        <taxon>Heterorhabditidae</taxon>
        <taxon>Heterorhabditis</taxon>
    </lineage>
</organism>
<evidence type="ECO:0000313" key="1">
    <source>
        <dbReference type="Proteomes" id="UP000095283"/>
    </source>
</evidence>
<evidence type="ECO:0000313" key="2">
    <source>
        <dbReference type="WBParaSite" id="Hba_00016"/>
    </source>
</evidence>
<proteinExistence type="predicted"/>
<dbReference type="WBParaSite" id="Hba_00016">
    <property type="protein sequence ID" value="Hba_00016"/>
    <property type="gene ID" value="Hba_00016"/>
</dbReference>
<dbReference type="Proteomes" id="UP000095283">
    <property type="component" value="Unplaced"/>
</dbReference>
<keyword evidence="1" id="KW-1185">Reference proteome</keyword>
<name>A0A1I7W5Y5_HETBA</name>
<dbReference type="AlphaFoldDB" id="A0A1I7W5Y5"/>
<sequence>MADKSGKRRFLSAEFLIYNLLLRTYHHQLLMITASNLHAVTRFFRTSHDLFLVHGMSHNEVLSECLSNLISIWWP</sequence>
<reference evidence="2" key="1">
    <citation type="submission" date="2016-11" db="UniProtKB">
        <authorList>
            <consortium name="WormBaseParasite"/>
        </authorList>
    </citation>
    <scope>IDENTIFICATION</scope>
</reference>